<evidence type="ECO:0000313" key="2">
    <source>
        <dbReference type="Proteomes" id="UP001487296"/>
    </source>
</evidence>
<sequence length="231" mass="25636">LAHLLRELQYMSELNTKQNWSDKITDLFREAIHERNSNPSAIIPKASWLERLDNLLKLNICNCPKLNTDSFSVENRALYAHYSFASKTSAPITKATLLLMSENDWDNALNDLQGTQGYENPSDAWPVLMASDKATDVTSQLQDGTFTYTKTFTSAERDWYVLVFAVTDANGTSITRTAFHSQIENAEPTTLSHTYPVASAAMVAAATPAKGMKVANGKVRVKASQSLRIVK</sequence>
<keyword evidence="2" id="KW-1185">Reference proteome</keyword>
<dbReference type="Proteomes" id="UP001487296">
    <property type="component" value="Unassembled WGS sequence"/>
</dbReference>
<name>A0ABV1FTS7_9BACT</name>
<reference evidence="1 2" key="1">
    <citation type="submission" date="2024-04" db="EMBL/GenBank/DDBJ databases">
        <title>Human intestinal bacterial collection.</title>
        <authorList>
            <person name="Pauvert C."/>
            <person name="Hitch T.C.A."/>
            <person name="Clavel T."/>
        </authorList>
    </citation>
    <scope>NUCLEOTIDE SEQUENCE [LARGE SCALE GENOMIC DNA]</scope>
    <source>
        <strain evidence="1 2">CLA-AA-H145</strain>
    </source>
</reference>
<evidence type="ECO:0000313" key="1">
    <source>
        <dbReference type="EMBL" id="MEQ2487814.1"/>
    </source>
</evidence>
<dbReference type="EMBL" id="JBBNFP010000087">
    <property type="protein sequence ID" value="MEQ2487814.1"/>
    <property type="molecule type" value="Genomic_DNA"/>
</dbReference>
<accession>A0ABV1FTS7</accession>
<feature type="non-terminal residue" evidence="1">
    <location>
        <position position="1"/>
    </location>
</feature>
<comment type="caution">
    <text evidence="1">The sequence shown here is derived from an EMBL/GenBank/DDBJ whole genome shotgun (WGS) entry which is preliminary data.</text>
</comment>
<organism evidence="1 2">
    <name type="scientific">Hallella faecis</name>
    <dbReference type="NCBI Taxonomy" id="2841596"/>
    <lineage>
        <taxon>Bacteria</taxon>
        <taxon>Pseudomonadati</taxon>
        <taxon>Bacteroidota</taxon>
        <taxon>Bacteroidia</taxon>
        <taxon>Bacteroidales</taxon>
        <taxon>Prevotellaceae</taxon>
        <taxon>Hallella</taxon>
    </lineage>
</organism>
<proteinExistence type="predicted"/>
<protein>
    <submittedName>
        <fullName evidence="1">Uncharacterized protein</fullName>
    </submittedName>
</protein>
<gene>
    <name evidence="1" type="ORF">AAAT34_12290</name>
</gene>